<evidence type="ECO:0000313" key="2">
    <source>
        <dbReference type="EMBL" id="KAK2150218.1"/>
    </source>
</evidence>
<organism evidence="2 3">
    <name type="scientific">Paralvinella palmiformis</name>
    <dbReference type="NCBI Taxonomy" id="53620"/>
    <lineage>
        <taxon>Eukaryota</taxon>
        <taxon>Metazoa</taxon>
        <taxon>Spiralia</taxon>
        <taxon>Lophotrochozoa</taxon>
        <taxon>Annelida</taxon>
        <taxon>Polychaeta</taxon>
        <taxon>Sedentaria</taxon>
        <taxon>Canalipalpata</taxon>
        <taxon>Terebellida</taxon>
        <taxon>Terebelliformia</taxon>
        <taxon>Alvinellidae</taxon>
        <taxon>Paralvinella</taxon>
    </lineage>
</organism>
<feature type="region of interest" description="Disordered" evidence="1">
    <location>
        <begin position="132"/>
        <end position="212"/>
    </location>
</feature>
<protein>
    <submittedName>
        <fullName evidence="2">Uncharacterized protein</fullName>
    </submittedName>
</protein>
<dbReference type="PANTHER" id="PTHR40240:SF1">
    <property type="entry name" value="PLEXUS, ISOFORM A"/>
    <property type="match status" value="1"/>
</dbReference>
<feature type="compositionally biased region" description="Low complexity" evidence="1">
    <location>
        <begin position="141"/>
        <end position="155"/>
    </location>
</feature>
<reference evidence="2" key="1">
    <citation type="journal article" date="2023" name="Mol. Biol. Evol.">
        <title>Third-Generation Sequencing Reveals the Adaptive Role of the Epigenome in Three Deep-Sea Polychaetes.</title>
        <authorList>
            <person name="Perez M."/>
            <person name="Aroh O."/>
            <person name="Sun Y."/>
            <person name="Lan Y."/>
            <person name="Juniper S.K."/>
            <person name="Young C.R."/>
            <person name="Angers B."/>
            <person name="Qian P.Y."/>
        </authorList>
    </citation>
    <scope>NUCLEOTIDE SEQUENCE</scope>
    <source>
        <strain evidence="2">P08H-3</strain>
    </source>
</reference>
<feature type="compositionally biased region" description="Polar residues" evidence="1">
    <location>
        <begin position="156"/>
        <end position="165"/>
    </location>
</feature>
<proteinExistence type="predicted"/>
<feature type="compositionally biased region" description="Basic and acidic residues" evidence="1">
    <location>
        <begin position="190"/>
        <end position="209"/>
    </location>
</feature>
<name>A0AAD9MZT3_9ANNE</name>
<feature type="compositionally biased region" description="Low complexity" evidence="1">
    <location>
        <begin position="175"/>
        <end position="186"/>
    </location>
</feature>
<evidence type="ECO:0000313" key="3">
    <source>
        <dbReference type="Proteomes" id="UP001208570"/>
    </source>
</evidence>
<accession>A0AAD9MZT3</accession>
<dbReference type="AlphaFoldDB" id="A0AAD9MZT3"/>
<dbReference type="PANTHER" id="PTHR40240">
    <property type="entry name" value="PLEXUS, ISOFORM A"/>
    <property type="match status" value="1"/>
</dbReference>
<comment type="caution">
    <text evidence="2">The sequence shown here is derived from an EMBL/GenBank/DDBJ whole genome shotgun (WGS) entry which is preliminary data.</text>
</comment>
<dbReference type="Proteomes" id="UP001208570">
    <property type="component" value="Unassembled WGS sequence"/>
</dbReference>
<evidence type="ECO:0000256" key="1">
    <source>
        <dbReference type="SAM" id="MobiDB-lite"/>
    </source>
</evidence>
<gene>
    <name evidence="2" type="ORF">LSH36_418g02024</name>
</gene>
<dbReference type="EMBL" id="JAODUP010000418">
    <property type="protein sequence ID" value="KAK2150218.1"/>
    <property type="molecule type" value="Genomic_DNA"/>
</dbReference>
<sequence>MLPSVICYVCGSAGANSPIHIYPRDKGSYFPFLETHDPPKGARNPGPDGTVDACQVCYAFLNQQWESYERSKTPAIKRLYWLKRTDNGAFTGAEMRVQGEYVAQMMWLENPPGGKSGQQGYTARSFDFRQHMPSSGECHMPSSPSLAASISPVSSGLQNLSNSSPDNRELHRMDSSGALDLSSSAGKGKSPGEKPRIKKDSRDRDDKMTMGKQWRVYESNRVPESQRTYNIGGHPIIELNAAGYRSQHGSNDLVNMSRSSGSKSSSLEEVCYLCAQVYSRSSMRLLYTSPPVENSKHSMYFPFVQSMKRPSGAKPMDSEQRVLCCRACYSYLQRQWQFYQNEKVPISKRHFMLRPVSELSQDGSVENSLPASSSKLAENMTHSVKTETATSSPAEPLNIVISSSTRDRRSTTSSCRSVSAGSSQSGLLAIASPPQFTVPLPVMSLSTVTPAVSGVLPGGVSLPGLAPGLSLPATMAMYPPPFMFPGCEMFPDYPYQINNTELSQQRSLADKLTIKKELTDDVHSVNKDSLMQLTFNKLEYDILTANIIYVSFRAGG</sequence>
<keyword evidence="3" id="KW-1185">Reference proteome</keyword>